<sequence length="185" mass="20210">MWPLLLVPALLGSCSRQADTFQPRIVVTAPEGGGVARADNLFLKGYLMDDTGAIQLTINDQAVPLDSGSPKIKYFSYQPEVQGTENSFVLKARDRAGNESTMTMDLNIDAEPPELAVSSFERIGKTIRVSGEATDNDQVAEILVDGRRLNSPVGTRVTFYAETQGIYADITVRDRAGNTVERRVE</sequence>
<dbReference type="EMBL" id="RXPE01000011">
    <property type="protein sequence ID" value="RTR27313.1"/>
    <property type="molecule type" value="Genomic_DNA"/>
</dbReference>
<dbReference type="InterPro" id="IPR013783">
    <property type="entry name" value="Ig-like_fold"/>
</dbReference>
<dbReference type="OrthoDB" id="67566at2"/>
<dbReference type="AlphaFoldDB" id="A0A3S0KBX2"/>
<evidence type="ECO:0000313" key="1">
    <source>
        <dbReference type="EMBL" id="RTR27313.1"/>
    </source>
</evidence>
<accession>A0A3S0KBX2</accession>
<dbReference type="Gene3D" id="2.60.40.10">
    <property type="entry name" value="Immunoglobulins"/>
    <property type="match status" value="1"/>
</dbReference>
<proteinExistence type="predicted"/>
<protein>
    <submittedName>
        <fullName evidence="1">Uncharacterized protein</fullName>
    </submittedName>
</protein>
<organism evidence="1 2">
    <name type="scientific">Deinococcus radiophilus</name>
    <dbReference type="NCBI Taxonomy" id="32062"/>
    <lineage>
        <taxon>Bacteria</taxon>
        <taxon>Thermotogati</taxon>
        <taxon>Deinococcota</taxon>
        <taxon>Deinococci</taxon>
        <taxon>Deinococcales</taxon>
        <taxon>Deinococcaceae</taxon>
        <taxon>Deinococcus</taxon>
    </lineage>
</organism>
<name>A0A3S0KBX2_9DEIO</name>
<keyword evidence="2" id="KW-1185">Reference proteome</keyword>
<gene>
    <name evidence="1" type="ORF">EJ104_06955</name>
</gene>
<comment type="caution">
    <text evidence="1">The sequence shown here is derived from an EMBL/GenBank/DDBJ whole genome shotgun (WGS) entry which is preliminary data.</text>
</comment>
<evidence type="ECO:0000313" key="2">
    <source>
        <dbReference type="Proteomes" id="UP000277766"/>
    </source>
</evidence>
<dbReference type="Proteomes" id="UP000277766">
    <property type="component" value="Unassembled WGS sequence"/>
</dbReference>
<reference evidence="1 2" key="1">
    <citation type="submission" date="2018-12" db="EMBL/GenBank/DDBJ databases">
        <title>Deinococcus radiophilus ATCC 27603 genome sequencing and assembly.</title>
        <authorList>
            <person name="Maclea K.S."/>
            <person name="Maynard C.R."/>
        </authorList>
    </citation>
    <scope>NUCLEOTIDE SEQUENCE [LARGE SCALE GENOMIC DNA]</scope>
    <source>
        <strain evidence="1 2">ATCC 27603</strain>
    </source>
</reference>